<dbReference type="GO" id="GO:0006955">
    <property type="term" value="P:immune response"/>
    <property type="evidence" value="ECO:0007669"/>
    <property type="project" value="TreeGrafter"/>
</dbReference>
<evidence type="ECO:0000256" key="11">
    <source>
        <dbReference type="SAM" id="Phobius"/>
    </source>
</evidence>
<dbReference type="InterPro" id="IPR036179">
    <property type="entry name" value="Ig-like_dom_sf"/>
</dbReference>
<keyword evidence="7" id="KW-1015">Disulfide bond</keyword>
<evidence type="ECO:0000256" key="5">
    <source>
        <dbReference type="ARBA" id="ARBA00022989"/>
    </source>
</evidence>
<feature type="signal peptide" evidence="12">
    <location>
        <begin position="1"/>
        <end position="23"/>
    </location>
</feature>
<reference evidence="14" key="3">
    <citation type="submission" date="2025-09" db="UniProtKB">
        <authorList>
            <consortium name="Ensembl"/>
        </authorList>
    </citation>
    <scope>IDENTIFICATION</scope>
</reference>
<keyword evidence="10" id="KW-0393">Immunoglobulin domain</keyword>
<dbReference type="InterPro" id="IPR007110">
    <property type="entry name" value="Ig-like_dom"/>
</dbReference>
<evidence type="ECO:0000256" key="12">
    <source>
        <dbReference type="SAM" id="SignalP"/>
    </source>
</evidence>
<evidence type="ECO:0000256" key="10">
    <source>
        <dbReference type="ARBA" id="ARBA00023319"/>
    </source>
</evidence>
<feature type="chain" id="PRO_5030079580" description="Ig-like domain-containing protein" evidence="12">
    <location>
        <begin position="24"/>
        <end position="179"/>
    </location>
</feature>
<feature type="transmembrane region" description="Helical" evidence="11">
    <location>
        <begin position="143"/>
        <end position="164"/>
    </location>
</feature>
<keyword evidence="9" id="KW-0325">Glycoprotein</keyword>
<keyword evidence="6 11" id="KW-0472">Membrane</keyword>
<evidence type="ECO:0000256" key="7">
    <source>
        <dbReference type="ARBA" id="ARBA00023157"/>
    </source>
</evidence>
<evidence type="ECO:0000313" key="14">
    <source>
        <dbReference type="Ensembl" id="ENSATEP00000008153.2"/>
    </source>
</evidence>
<dbReference type="InterPro" id="IPR051713">
    <property type="entry name" value="T-cell_Activation_Regulation"/>
</dbReference>
<dbReference type="SMART" id="SM00406">
    <property type="entry name" value="IGv"/>
    <property type="match status" value="1"/>
</dbReference>
<dbReference type="GO" id="GO:0042130">
    <property type="term" value="P:negative regulation of T cell proliferation"/>
    <property type="evidence" value="ECO:0007669"/>
    <property type="project" value="TreeGrafter"/>
</dbReference>
<keyword evidence="3 11" id="KW-0812">Transmembrane</keyword>
<keyword evidence="2" id="KW-1003">Cell membrane</keyword>
<evidence type="ECO:0000256" key="2">
    <source>
        <dbReference type="ARBA" id="ARBA00022475"/>
    </source>
</evidence>
<dbReference type="PROSITE" id="PS50835">
    <property type="entry name" value="IG_LIKE"/>
    <property type="match status" value="1"/>
</dbReference>
<dbReference type="SMART" id="SM00409">
    <property type="entry name" value="IG"/>
    <property type="match status" value="1"/>
</dbReference>
<evidence type="ECO:0000259" key="13">
    <source>
        <dbReference type="PROSITE" id="PS50835"/>
    </source>
</evidence>
<proteinExistence type="predicted"/>
<name>A0A3Q1HSU8_ANATE</name>
<dbReference type="GO" id="GO:0007166">
    <property type="term" value="P:cell surface receptor signaling pathway"/>
    <property type="evidence" value="ECO:0007669"/>
    <property type="project" value="TreeGrafter"/>
</dbReference>
<dbReference type="GO" id="GO:0009897">
    <property type="term" value="C:external side of plasma membrane"/>
    <property type="evidence" value="ECO:0007669"/>
    <property type="project" value="TreeGrafter"/>
</dbReference>
<dbReference type="PANTHER" id="PTHR25466">
    <property type="entry name" value="T-LYMPHOCYTE ACTIVATION ANTIGEN"/>
    <property type="match status" value="1"/>
</dbReference>
<keyword evidence="8" id="KW-0675">Receptor</keyword>
<dbReference type="PANTHER" id="PTHR25466:SF14">
    <property type="entry name" value="BUTYROPHILIN SUBFAMILY 2 MEMBER A2-LIKE-RELATED"/>
    <property type="match status" value="1"/>
</dbReference>
<comment type="subcellular location">
    <subcellularLocation>
        <location evidence="1">Cell membrane</location>
        <topology evidence="1">Single-pass type I membrane protein</topology>
    </subcellularLocation>
</comment>
<dbReference type="GO" id="GO:0031295">
    <property type="term" value="P:T cell costimulation"/>
    <property type="evidence" value="ECO:0007669"/>
    <property type="project" value="TreeGrafter"/>
</dbReference>
<evidence type="ECO:0000256" key="6">
    <source>
        <dbReference type="ARBA" id="ARBA00023136"/>
    </source>
</evidence>
<dbReference type="InterPro" id="IPR013783">
    <property type="entry name" value="Ig-like_fold"/>
</dbReference>
<dbReference type="SUPFAM" id="SSF48726">
    <property type="entry name" value="Immunoglobulin"/>
    <property type="match status" value="1"/>
</dbReference>
<evidence type="ECO:0000256" key="4">
    <source>
        <dbReference type="ARBA" id="ARBA00022729"/>
    </source>
</evidence>
<dbReference type="GO" id="GO:0071222">
    <property type="term" value="P:cellular response to lipopolysaccharide"/>
    <property type="evidence" value="ECO:0007669"/>
    <property type="project" value="TreeGrafter"/>
</dbReference>
<evidence type="ECO:0000256" key="1">
    <source>
        <dbReference type="ARBA" id="ARBA00004251"/>
    </source>
</evidence>
<keyword evidence="5 11" id="KW-1133">Transmembrane helix</keyword>
<dbReference type="InterPro" id="IPR003599">
    <property type="entry name" value="Ig_sub"/>
</dbReference>
<dbReference type="Pfam" id="PF07686">
    <property type="entry name" value="V-set"/>
    <property type="match status" value="1"/>
</dbReference>
<dbReference type="OrthoDB" id="8962537at2759"/>
<dbReference type="GO" id="GO:0042102">
    <property type="term" value="P:positive regulation of T cell proliferation"/>
    <property type="evidence" value="ECO:0007669"/>
    <property type="project" value="TreeGrafter"/>
</dbReference>
<evidence type="ECO:0000256" key="8">
    <source>
        <dbReference type="ARBA" id="ARBA00023170"/>
    </source>
</evidence>
<sequence>MWFLLLRWTLSVCVLTVSQHASAVDMYEGDHFLLPCEFPTFELDDPTVAWSRYDLSPSTVHQHQQEGDDLKNQNQLYRDRTSMRTDALETGDLSLNLTKLQLSDSGTYTCSIRSARSEKRLTEVQLSEVMLFSMFSTEQFPSWAKALLVLLVLLLVTGVLLVHFRQYFMSGTSLLLHYP</sequence>
<protein>
    <recommendedName>
        <fullName evidence="13">Ig-like domain-containing protein</fullName>
    </recommendedName>
</protein>
<reference evidence="14" key="2">
    <citation type="submission" date="2025-08" db="UniProtKB">
        <authorList>
            <consortium name="Ensembl"/>
        </authorList>
    </citation>
    <scope>IDENTIFICATION</scope>
</reference>
<dbReference type="Proteomes" id="UP000265040">
    <property type="component" value="Chromosome 18"/>
</dbReference>
<keyword evidence="15" id="KW-1185">Reference proteome</keyword>
<dbReference type="Gene3D" id="2.60.40.10">
    <property type="entry name" value="Immunoglobulins"/>
    <property type="match status" value="1"/>
</dbReference>
<evidence type="ECO:0000256" key="3">
    <source>
        <dbReference type="ARBA" id="ARBA00022692"/>
    </source>
</evidence>
<accession>A0A3Q1HSU8</accession>
<dbReference type="InterPro" id="IPR013106">
    <property type="entry name" value="Ig_V-set"/>
</dbReference>
<evidence type="ECO:0000313" key="15">
    <source>
        <dbReference type="Proteomes" id="UP000265040"/>
    </source>
</evidence>
<dbReference type="Ensembl" id="ENSATET00000008285.2">
    <property type="protein sequence ID" value="ENSATEP00000008153.2"/>
    <property type="gene ID" value="ENSATEG00000005717.2"/>
</dbReference>
<dbReference type="GeneTree" id="ENSGT01140000282764"/>
<dbReference type="InParanoid" id="A0A3Q1HSU8"/>
<feature type="domain" description="Ig-like" evidence="13">
    <location>
        <begin position="15"/>
        <end position="122"/>
    </location>
</feature>
<dbReference type="AlphaFoldDB" id="A0A3Q1HSU8"/>
<evidence type="ECO:0000256" key="9">
    <source>
        <dbReference type="ARBA" id="ARBA00023180"/>
    </source>
</evidence>
<reference evidence="14" key="1">
    <citation type="submission" date="2021-04" db="EMBL/GenBank/DDBJ databases">
        <authorList>
            <consortium name="Wellcome Sanger Institute Data Sharing"/>
        </authorList>
    </citation>
    <scope>NUCLEOTIDE SEQUENCE [LARGE SCALE GENOMIC DNA]</scope>
</reference>
<keyword evidence="4 12" id="KW-0732">Signal</keyword>
<organism evidence="14 15">
    <name type="scientific">Anabas testudineus</name>
    <name type="common">Climbing perch</name>
    <name type="synonym">Anthias testudineus</name>
    <dbReference type="NCBI Taxonomy" id="64144"/>
    <lineage>
        <taxon>Eukaryota</taxon>
        <taxon>Metazoa</taxon>
        <taxon>Chordata</taxon>
        <taxon>Craniata</taxon>
        <taxon>Vertebrata</taxon>
        <taxon>Euteleostomi</taxon>
        <taxon>Actinopterygii</taxon>
        <taxon>Neopterygii</taxon>
        <taxon>Teleostei</taxon>
        <taxon>Neoteleostei</taxon>
        <taxon>Acanthomorphata</taxon>
        <taxon>Anabantaria</taxon>
        <taxon>Anabantiformes</taxon>
        <taxon>Anabantoidei</taxon>
        <taxon>Anabantidae</taxon>
        <taxon>Anabas</taxon>
    </lineage>
</organism>